<gene>
    <name evidence="5" type="ORF">JZ786_01610</name>
</gene>
<sequence length="510" mass="57577">MTDELNAVMDLGSNSVRLVIYQQGPHGTQQELDNLKQTVRLSSHLDSHNMLSEKGIQRTVRIISQFKQLCDAYGVTRIVGVATQAVRMAVNRDTLLQRITEHTGIEFRVVSGQEEAHYGYLAVVNSIPFEQGVTIDIGGGSTEITYFQDRKLVYSTSIPYGAVSLTREAIHSDPPTAKDLKALEKAILSQLEQHSWLKDLNCPVIGMGGTARSVGRIHQRQRDYPLNILHGYAMRPAEVTAILDMVRSLPVEKRSETNGLSGDRADIIIAGMTILDQVLKHVDGTEFVISNKGLRDGVLMEQVLQTLNQTELPDMLMYSIQNIHDHFRLNDNHAFHVWKLAEQLLFDLMEYRVITDNYEASRCLQVAALLHDIGRTISIYNARNHNFYLLLQVPLLGITHRERVLAAAIAAFKTTKQITAVLADYQEFLTEEDVLLISQLGTVLGLARMLDRTESKVVKDIHLVPKTKGFVLRVKADKPLHLELELASDWLKKWRKTFQSDIRLEVEQID</sequence>
<dbReference type="PANTHER" id="PTHR30005">
    <property type="entry name" value="EXOPOLYPHOSPHATASE"/>
    <property type="match status" value="1"/>
</dbReference>
<feature type="domain" description="Ppx/GppA phosphatase N-terminal" evidence="3">
    <location>
        <begin position="19"/>
        <end position="304"/>
    </location>
</feature>
<dbReference type="Gene3D" id="1.10.3210.10">
    <property type="entry name" value="Hypothetical protein af1432"/>
    <property type="match status" value="1"/>
</dbReference>
<dbReference type="AlphaFoldDB" id="A0A9X7VZ71"/>
<proteinExistence type="inferred from homology"/>
<dbReference type="PANTHER" id="PTHR30005:SF0">
    <property type="entry name" value="RETROGRADE REGULATION PROTEIN 2"/>
    <property type="match status" value="1"/>
</dbReference>
<name>A0A9X7VZ71_9BACL</name>
<dbReference type="CDD" id="cd00077">
    <property type="entry name" value="HDc"/>
    <property type="match status" value="1"/>
</dbReference>
<dbReference type="CDD" id="cd24052">
    <property type="entry name" value="ASKHA_NBD_HpPPX-GppA-like"/>
    <property type="match status" value="1"/>
</dbReference>
<dbReference type="SUPFAM" id="SSF53067">
    <property type="entry name" value="Actin-like ATPase domain"/>
    <property type="match status" value="2"/>
</dbReference>
<keyword evidence="6" id="KW-1185">Reference proteome</keyword>
<evidence type="ECO:0000256" key="2">
    <source>
        <dbReference type="ARBA" id="ARBA00022801"/>
    </source>
</evidence>
<dbReference type="Proteomes" id="UP000663505">
    <property type="component" value="Chromosome"/>
</dbReference>
<dbReference type="KEGG" id="afx:JZ786_01610"/>
<evidence type="ECO:0000259" key="3">
    <source>
        <dbReference type="Pfam" id="PF02541"/>
    </source>
</evidence>
<dbReference type="GO" id="GO:0016787">
    <property type="term" value="F:hydrolase activity"/>
    <property type="evidence" value="ECO:0007669"/>
    <property type="project" value="UniProtKB-KW"/>
</dbReference>
<evidence type="ECO:0000259" key="4">
    <source>
        <dbReference type="Pfam" id="PF21447"/>
    </source>
</evidence>
<evidence type="ECO:0000313" key="6">
    <source>
        <dbReference type="Proteomes" id="UP000663505"/>
    </source>
</evidence>
<dbReference type="InterPro" id="IPR043129">
    <property type="entry name" value="ATPase_NBD"/>
</dbReference>
<reference evidence="5 6" key="1">
    <citation type="submission" date="2021-02" db="EMBL/GenBank/DDBJ databases">
        <title>Alicyclobacillus curvatus sp. nov. and Alicyclobacillus mengziensis sp. nov., two acidophilic bacteria isolated from acid mine drainage.</title>
        <authorList>
            <person name="Huang Y."/>
        </authorList>
    </citation>
    <scope>NUCLEOTIDE SEQUENCE [LARGE SCALE GENOMIC DNA]</scope>
    <source>
        <strain evidence="5 6">S30H14</strain>
    </source>
</reference>
<dbReference type="InterPro" id="IPR003695">
    <property type="entry name" value="Ppx_GppA_N"/>
</dbReference>
<dbReference type="Gene3D" id="3.30.420.40">
    <property type="match status" value="1"/>
</dbReference>
<organism evidence="5 6">
    <name type="scientific">Alicyclobacillus mengziensis</name>
    <dbReference type="NCBI Taxonomy" id="2931921"/>
    <lineage>
        <taxon>Bacteria</taxon>
        <taxon>Bacillati</taxon>
        <taxon>Bacillota</taxon>
        <taxon>Bacilli</taxon>
        <taxon>Bacillales</taxon>
        <taxon>Alicyclobacillaceae</taxon>
        <taxon>Alicyclobacillus</taxon>
    </lineage>
</organism>
<evidence type="ECO:0000313" key="5">
    <source>
        <dbReference type="EMBL" id="QSO47771.1"/>
    </source>
</evidence>
<dbReference type="RefSeq" id="WP_206657114.1">
    <property type="nucleotide sequence ID" value="NZ_CP071182.1"/>
</dbReference>
<dbReference type="Pfam" id="PF02541">
    <property type="entry name" value="Ppx-GppA"/>
    <property type="match status" value="1"/>
</dbReference>
<dbReference type="Pfam" id="PF21447">
    <property type="entry name" value="Ppx-GppA_III"/>
    <property type="match status" value="1"/>
</dbReference>
<protein>
    <submittedName>
        <fullName evidence="5">Ppx/GppA family phosphatase</fullName>
    </submittedName>
</protein>
<feature type="domain" description="Ppx/GppA phosphatase C-terminal" evidence="4">
    <location>
        <begin position="319"/>
        <end position="493"/>
    </location>
</feature>
<dbReference type="InterPro" id="IPR003607">
    <property type="entry name" value="HD/PDEase_dom"/>
</dbReference>
<accession>A0A9X7VZ71</accession>
<dbReference type="PIRSF" id="PIRSF001267">
    <property type="entry name" value="Pyrophosphatase_GppA_Ppx"/>
    <property type="match status" value="1"/>
</dbReference>
<dbReference type="InterPro" id="IPR048950">
    <property type="entry name" value="Ppx_GppA_C"/>
</dbReference>
<dbReference type="InterPro" id="IPR030673">
    <property type="entry name" value="PyroPPase_GppA_Ppx"/>
</dbReference>
<keyword evidence="2" id="KW-0378">Hydrolase</keyword>
<dbReference type="EMBL" id="CP071182">
    <property type="protein sequence ID" value="QSO47771.1"/>
    <property type="molecule type" value="Genomic_DNA"/>
</dbReference>
<dbReference type="InterPro" id="IPR050273">
    <property type="entry name" value="GppA/Ppx_hydrolase"/>
</dbReference>
<dbReference type="SUPFAM" id="SSF109604">
    <property type="entry name" value="HD-domain/PDEase-like"/>
    <property type="match status" value="1"/>
</dbReference>
<dbReference type="Gene3D" id="3.30.420.150">
    <property type="entry name" value="Exopolyphosphatase. Domain 2"/>
    <property type="match status" value="1"/>
</dbReference>
<dbReference type="GO" id="GO:0006357">
    <property type="term" value="P:regulation of transcription by RNA polymerase II"/>
    <property type="evidence" value="ECO:0007669"/>
    <property type="project" value="TreeGrafter"/>
</dbReference>
<comment type="similarity">
    <text evidence="1">Belongs to the GppA/Ppx family.</text>
</comment>
<evidence type="ECO:0000256" key="1">
    <source>
        <dbReference type="ARBA" id="ARBA00007125"/>
    </source>
</evidence>